<evidence type="ECO:0000313" key="1">
    <source>
        <dbReference type="EMBL" id="QJA57545.1"/>
    </source>
</evidence>
<sequence length="180" mass="21364">MHEEFNWISVFEDGSVIYQFLNKKETNFSEVLKKKEESRLRTFTIENDKGHTVIVDLTDGSFYIDGKRFVFDDFSEKKDGFYKLVFYKRNQNMTSTVFMKMRGTVPYRSYIIGMEFIGCNSNIAKVVEVLPYGIDDDSRRLLIRDEYKTDSWGLFEGSKKEILYKVLTDVKQLFGWYNDF</sequence>
<dbReference type="EMBL" id="MT141279">
    <property type="protein sequence ID" value="QJA57545.1"/>
    <property type="molecule type" value="Genomic_DNA"/>
</dbReference>
<reference evidence="1" key="1">
    <citation type="submission" date="2020-03" db="EMBL/GenBank/DDBJ databases">
        <title>The deep terrestrial virosphere.</title>
        <authorList>
            <person name="Holmfeldt K."/>
            <person name="Nilsson E."/>
            <person name="Simone D."/>
            <person name="Lopez-Fernandez M."/>
            <person name="Wu X."/>
            <person name="de Brujin I."/>
            <person name="Lundin D."/>
            <person name="Andersson A."/>
            <person name="Bertilsson S."/>
            <person name="Dopson M."/>
        </authorList>
    </citation>
    <scope>NUCLEOTIDE SEQUENCE</scope>
    <source>
        <strain evidence="1">MM415B01626</strain>
    </source>
</reference>
<proteinExistence type="predicted"/>
<organism evidence="1">
    <name type="scientific">viral metagenome</name>
    <dbReference type="NCBI Taxonomy" id="1070528"/>
    <lineage>
        <taxon>unclassified sequences</taxon>
        <taxon>metagenomes</taxon>
        <taxon>organismal metagenomes</taxon>
    </lineage>
</organism>
<dbReference type="AlphaFoldDB" id="A0A6M3IJN7"/>
<gene>
    <name evidence="1" type="ORF">MM415B01626_0006</name>
</gene>
<protein>
    <submittedName>
        <fullName evidence="1">Uncharacterized protein</fullName>
    </submittedName>
</protein>
<accession>A0A6M3IJN7</accession>
<name>A0A6M3IJN7_9ZZZZ</name>